<dbReference type="Pfam" id="PF00472">
    <property type="entry name" value="RF-1"/>
    <property type="match status" value="1"/>
</dbReference>
<protein>
    <recommendedName>
        <fullName evidence="10">FYVE-type domain-containing protein</fullName>
    </recommendedName>
</protein>
<dbReference type="AlphaFoldDB" id="A0A024GNW1"/>
<proteinExistence type="inferred from homology"/>
<evidence type="ECO:0000313" key="12">
    <source>
        <dbReference type="Proteomes" id="UP000053237"/>
    </source>
</evidence>
<dbReference type="InterPro" id="IPR050057">
    <property type="entry name" value="Prokaryotic/Mito_RF"/>
</dbReference>
<dbReference type="Gene3D" id="3.30.70.1660">
    <property type="match status" value="2"/>
</dbReference>
<dbReference type="OrthoDB" id="2019491at2759"/>
<dbReference type="InParanoid" id="A0A024GNW1"/>
<dbReference type="SUPFAM" id="SSF55961">
    <property type="entry name" value="Bet v1-like"/>
    <property type="match status" value="1"/>
</dbReference>
<dbReference type="Gene3D" id="3.30.530.20">
    <property type="match status" value="1"/>
</dbReference>
<evidence type="ECO:0000256" key="5">
    <source>
        <dbReference type="ARBA" id="ARBA00022833"/>
    </source>
</evidence>
<evidence type="ECO:0000256" key="7">
    <source>
        <dbReference type="PROSITE-ProRule" id="PRU00091"/>
    </source>
</evidence>
<feature type="compositionally biased region" description="Low complexity" evidence="9">
    <location>
        <begin position="501"/>
        <end position="520"/>
    </location>
</feature>
<evidence type="ECO:0000313" key="11">
    <source>
        <dbReference type="EMBL" id="CCI48582.1"/>
    </source>
</evidence>
<dbReference type="PROSITE" id="PS00745">
    <property type="entry name" value="RF_PROK_I"/>
    <property type="match status" value="1"/>
</dbReference>
<evidence type="ECO:0000256" key="2">
    <source>
        <dbReference type="ARBA" id="ARBA00022481"/>
    </source>
</evidence>
<keyword evidence="12" id="KW-1185">Reference proteome</keyword>
<comment type="similarity">
    <text evidence="1">Belongs to the prokaryotic/mitochondrial release factor family.</text>
</comment>
<feature type="domain" description="FYVE-type" evidence="10">
    <location>
        <begin position="728"/>
        <end position="782"/>
    </location>
</feature>
<dbReference type="PANTHER" id="PTHR43804:SF7">
    <property type="entry name" value="LD18447P"/>
    <property type="match status" value="1"/>
</dbReference>
<feature type="region of interest" description="Disordered" evidence="9">
    <location>
        <begin position="314"/>
        <end position="334"/>
    </location>
</feature>
<dbReference type="Gene3D" id="6.10.140.1950">
    <property type="match status" value="1"/>
</dbReference>
<keyword evidence="2" id="KW-0488">Methylation</keyword>
<keyword evidence="5" id="KW-0862">Zinc</keyword>
<evidence type="ECO:0000256" key="6">
    <source>
        <dbReference type="ARBA" id="ARBA00022917"/>
    </source>
</evidence>
<reference evidence="11 12" key="1">
    <citation type="submission" date="2012-05" db="EMBL/GenBank/DDBJ databases">
        <title>Recombination and specialization in a pathogen metapopulation.</title>
        <authorList>
            <person name="Gardiner A."/>
            <person name="Kemen E."/>
            <person name="Schultz-Larsen T."/>
            <person name="MacLean D."/>
            <person name="Van Oosterhout C."/>
            <person name="Jones J.D.G."/>
        </authorList>
    </citation>
    <scope>NUCLEOTIDE SEQUENCE [LARGE SCALE GENOMIC DNA]</scope>
    <source>
        <strain evidence="11 12">Ac Nc2</strain>
    </source>
</reference>
<dbReference type="SUPFAM" id="SSF57903">
    <property type="entry name" value="FYVE/PHD zinc finger"/>
    <property type="match status" value="1"/>
</dbReference>
<dbReference type="NCBIfam" id="NF001859">
    <property type="entry name" value="PRK00591.1"/>
    <property type="match status" value="1"/>
</dbReference>
<dbReference type="SMART" id="SM00937">
    <property type="entry name" value="PCRF"/>
    <property type="match status" value="1"/>
</dbReference>
<dbReference type="GO" id="GO:0003747">
    <property type="term" value="F:translation release factor activity"/>
    <property type="evidence" value="ECO:0007669"/>
    <property type="project" value="InterPro"/>
</dbReference>
<dbReference type="GO" id="GO:0008270">
    <property type="term" value="F:zinc ion binding"/>
    <property type="evidence" value="ECO:0007669"/>
    <property type="project" value="UniProtKB-KW"/>
</dbReference>
<dbReference type="InterPro" id="IPR000352">
    <property type="entry name" value="Pep_chain_release_fac_I"/>
</dbReference>
<evidence type="ECO:0000256" key="3">
    <source>
        <dbReference type="ARBA" id="ARBA00022723"/>
    </source>
</evidence>
<dbReference type="STRING" id="65357.A0A024GNW1"/>
<keyword evidence="6" id="KW-0648">Protein biosynthesis</keyword>
<keyword evidence="8" id="KW-0175">Coiled coil</keyword>
<dbReference type="InterPro" id="IPR011011">
    <property type="entry name" value="Znf_FYVE_PHD"/>
</dbReference>
<dbReference type="Gene3D" id="3.30.160.20">
    <property type="match status" value="1"/>
</dbReference>
<sequence length="815" mass="92571">MEKGWGRRTRSPPLSKIILWSYPEGIPGPLQHRGARDLLRPKPTALLITVRLQSGKMSSSILKNLSIELAELTPKITTIQHLQSTHQTIDELTEIISTPSSEKDEELIQLAKEELEEAKEKAIALEKSLTRQLLPRDPADDKNCILEIRAGTGGEEACLFANDLVKLYQKIALLQNWRLHILTITHTDLGGCKECVCAIQGRGVYGHFKFESGVHRVQRVPINDVRVHTSAVSVVVLPEIEEIELELNPKDLRMDVYRASGSGGQHVNTTESAVRITHIPTGIQAAVQDERSQHQNKAKAMNILRARVHAQLRDQRDTKRHQLRSSQIGSGDRSERIRTYNFPQSRVSDHRVNVTLYGIERFLNGELMDPLMEALMLNEQNTLLEELQEAGFYEILLYEAFRDKSQRFRELENRRERCPHVQTIHLVSFWMKDLTQTNHRFASFKLQPADYHHIDQTITHLIDKTCNDTKRIQYDRAWKLMAGKQRLRIYRKLQSESTPQTPSESGNTNTPSSSSSDLNPGADPGIQIVHLNPQQKLLGCIPGTVEDFLCGVYACTDTEWKQSSERILHGALRSHTVYQIQVPATSDPFQTRTIRWAMRSQKSIPSIFVRQRDFAFVEATGWKIDSDGQRVGYYVIQSIRHPDLPELQNVCRAELSVCIIVTSNESRSISVHGLAAFDPKGSLSAKLSARILARGMLGFSEAVNYAFMKKLTITPIGQIVSCVEETICNGCGRDLSVFFKSVGRVCRKCGITFCTRCSVKLQSKRTEMMELYVCLQCVVETHQISSWKFACERIHRNELPNDTDRLKILIYEDVM</sequence>
<evidence type="ECO:0000256" key="1">
    <source>
        <dbReference type="ARBA" id="ARBA00010835"/>
    </source>
</evidence>
<dbReference type="PANTHER" id="PTHR43804">
    <property type="entry name" value="LD18447P"/>
    <property type="match status" value="1"/>
</dbReference>
<dbReference type="InterPro" id="IPR023393">
    <property type="entry name" value="START-like_dom_sf"/>
</dbReference>
<dbReference type="PROSITE" id="PS50178">
    <property type="entry name" value="ZF_FYVE"/>
    <property type="match status" value="1"/>
</dbReference>
<dbReference type="InterPro" id="IPR017455">
    <property type="entry name" value="Znf_FYVE-rel"/>
</dbReference>
<dbReference type="InterPro" id="IPR045853">
    <property type="entry name" value="Pep_chain_release_fac_I_sf"/>
</dbReference>
<evidence type="ECO:0000259" key="10">
    <source>
        <dbReference type="PROSITE" id="PS50178"/>
    </source>
</evidence>
<dbReference type="InterPro" id="IPR005139">
    <property type="entry name" value="PCRF"/>
</dbReference>
<dbReference type="Pfam" id="PF03462">
    <property type="entry name" value="PCRF"/>
    <property type="match status" value="1"/>
</dbReference>
<evidence type="ECO:0000256" key="8">
    <source>
        <dbReference type="SAM" id="Coils"/>
    </source>
</evidence>
<accession>A0A024GNW1</accession>
<organism evidence="11 12">
    <name type="scientific">Albugo candida</name>
    <dbReference type="NCBI Taxonomy" id="65357"/>
    <lineage>
        <taxon>Eukaryota</taxon>
        <taxon>Sar</taxon>
        <taxon>Stramenopiles</taxon>
        <taxon>Oomycota</taxon>
        <taxon>Peronosporomycetes</taxon>
        <taxon>Albuginales</taxon>
        <taxon>Albuginaceae</taxon>
        <taxon>Albugo</taxon>
    </lineage>
</organism>
<evidence type="ECO:0000256" key="9">
    <source>
        <dbReference type="SAM" id="MobiDB-lite"/>
    </source>
</evidence>
<dbReference type="GO" id="GO:0005737">
    <property type="term" value="C:cytoplasm"/>
    <property type="evidence" value="ECO:0007669"/>
    <property type="project" value="UniProtKB-ARBA"/>
</dbReference>
<evidence type="ECO:0000256" key="4">
    <source>
        <dbReference type="ARBA" id="ARBA00022771"/>
    </source>
</evidence>
<comment type="caution">
    <text evidence="11">The sequence shown here is derived from an EMBL/GenBank/DDBJ whole genome shotgun (WGS) entry which is preliminary data.</text>
</comment>
<dbReference type="EMBL" id="CAIX01000235">
    <property type="protein sequence ID" value="CCI48582.1"/>
    <property type="molecule type" value="Genomic_DNA"/>
</dbReference>
<keyword evidence="4 7" id="KW-0863">Zinc-finger</keyword>
<dbReference type="FunFam" id="3.30.160.20:FF:000004">
    <property type="entry name" value="Peptide chain release factor 1"/>
    <property type="match status" value="1"/>
</dbReference>
<dbReference type="Proteomes" id="UP000053237">
    <property type="component" value="Unassembled WGS sequence"/>
</dbReference>
<feature type="coiled-coil region" evidence="8">
    <location>
        <begin position="101"/>
        <end position="132"/>
    </location>
</feature>
<gene>
    <name evidence="11" type="ORF">BN9_097320</name>
</gene>
<keyword evidence="3" id="KW-0479">Metal-binding</keyword>
<feature type="region of interest" description="Disordered" evidence="9">
    <location>
        <begin position="494"/>
        <end position="526"/>
    </location>
</feature>
<dbReference type="SUPFAM" id="SSF75620">
    <property type="entry name" value="Release factor"/>
    <property type="match status" value="1"/>
</dbReference>
<name>A0A024GNW1_9STRA</name>